<dbReference type="EMBL" id="DSMU01000055">
    <property type="protein sequence ID" value="HEL65226.1"/>
    <property type="molecule type" value="Genomic_DNA"/>
</dbReference>
<keyword evidence="6 8" id="KW-0238">DNA-binding</keyword>
<evidence type="ECO:0000256" key="6">
    <source>
        <dbReference type="ARBA" id="ARBA00023125"/>
    </source>
</evidence>
<dbReference type="Pfam" id="PF03477">
    <property type="entry name" value="ATP-cone"/>
    <property type="match status" value="1"/>
</dbReference>
<accession>A0A7C2E1T5</accession>
<evidence type="ECO:0000256" key="5">
    <source>
        <dbReference type="ARBA" id="ARBA00023015"/>
    </source>
</evidence>
<dbReference type="HAMAP" id="MF_00440">
    <property type="entry name" value="NrdR"/>
    <property type="match status" value="1"/>
</dbReference>
<gene>
    <name evidence="8 10" type="primary">nrdR</name>
    <name evidence="10" type="ORF">ENQ34_00890</name>
</gene>
<feature type="domain" description="ATP-cone" evidence="9">
    <location>
        <begin position="49"/>
        <end position="139"/>
    </location>
</feature>
<dbReference type="AlphaFoldDB" id="A0A7C2E1T5"/>
<comment type="cofactor">
    <cofactor evidence="8">
        <name>Zn(2+)</name>
        <dbReference type="ChEBI" id="CHEBI:29105"/>
    </cofactor>
    <text evidence="8">Binds 1 zinc ion.</text>
</comment>
<reference evidence="10" key="1">
    <citation type="journal article" date="2020" name="mSystems">
        <title>Genome- and Community-Level Interaction Insights into Carbon Utilization and Element Cycling Functions of Hydrothermarchaeota in Hydrothermal Sediment.</title>
        <authorList>
            <person name="Zhou Z."/>
            <person name="Liu Y."/>
            <person name="Xu W."/>
            <person name="Pan J."/>
            <person name="Luo Z.H."/>
            <person name="Li M."/>
        </authorList>
    </citation>
    <scope>NUCLEOTIDE SEQUENCE [LARGE SCALE GENOMIC DNA]</scope>
    <source>
        <strain evidence="10">SpSt-300</strain>
    </source>
</reference>
<keyword evidence="5 8" id="KW-0805">Transcription regulation</keyword>
<keyword evidence="4 8" id="KW-0067">ATP-binding</keyword>
<keyword evidence="7 8" id="KW-0804">Transcription</keyword>
<evidence type="ECO:0000256" key="7">
    <source>
        <dbReference type="ARBA" id="ARBA00023163"/>
    </source>
</evidence>
<dbReference type="GO" id="GO:0045892">
    <property type="term" value="P:negative regulation of DNA-templated transcription"/>
    <property type="evidence" value="ECO:0007669"/>
    <property type="project" value="UniProtKB-UniRule"/>
</dbReference>
<sequence length="156" mass="18595">MRCPFCAFADTRVVDTRAADEGATIRRRRECPHCNRRFTTFERVDELPLVVIKKDGRREIFNRTKLLGGLLKACHKRPVKREELERLVDEVERELRNRLEPEVPSHVIGELVMDKLRWLDEVAYVRFASVYREFRDGRDFKAEVERMFKDSERGRS</sequence>
<comment type="caution">
    <text evidence="10">The sequence shown here is derived from an EMBL/GenBank/DDBJ whole genome shotgun (WGS) entry which is preliminary data.</text>
</comment>
<dbReference type="GO" id="GO:0008270">
    <property type="term" value="F:zinc ion binding"/>
    <property type="evidence" value="ECO:0007669"/>
    <property type="project" value="UniProtKB-UniRule"/>
</dbReference>
<dbReference type="GO" id="GO:0005524">
    <property type="term" value="F:ATP binding"/>
    <property type="evidence" value="ECO:0007669"/>
    <property type="project" value="UniProtKB-UniRule"/>
</dbReference>
<dbReference type="InterPro" id="IPR003796">
    <property type="entry name" value="RNR_NrdR-like"/>
</dbReference>
<evidence type="ECO:0000256" key="3">
    <source>
        <dbReference type="ARBA" id="ARBA00022833"/>
    </source>
</evidence>
<dbReference type="GO" id="GO:0003677">
    <property type="term" value="F:DNA binding"/>
    <property type="evidence" value="ECO:0007669"/>
    <property type="project" value="UniProtKB-KW"/>
</dbReference>
<evidence type="ECO:0000259" key="9">
    <source>
        <dbReference type="PROSITE" id="PS51161"/>
    </source>
</evidence>
<dbReference type="PANTHER" id="PTHR30455:SF2">
    <property type="entry name" value="TRANSCRIPTIONAL REPRESSOR NRDR"/>
    <property type="match status" value="1"/>
</dbReference>
<evidence type="ECO:0000256" key="2">
    <source>
        <dbReference type="ARBA" id="ARBA00022741"/>
    </source>
</evidence>
<dbReference type="NCBIfam" id="TIGR00244">
    <property type="entry name" value="transcriptional regulator NrdR"/>
    <property type="match status" value="1"/>
</dbReference>
<keyword evidence="3 8" id="KW-0862">Zinc</keyword>
<proteinExistence type="inferred from homology"/>
<evidence type="ECO:0000256" key="8">
    <source>
        <dbReference type="HAMAP-Rule" id="MF_00440"/>
    </source>
</evidence>
<dbReference type="Pfam" id="PF22811">
    <property type="entry name" value="Zn_ribbon_NrdR"/>
    <property type="match status" value="1"/>
</dbReference>
<comment type="similarity">
    <text evidence="8">Belongs to the NrdR family.</text>
</comment>
<dbReference type="PANTHER" id="PTHR30455">
    <property type="entry name" value="TRANSCRIPTIONAL REPRESSOR NRDR"/>
    <property type="match status" value="1"/>
</dbReference>
<organism evidence="10">
    <name type="scientific">Ammonifex degensii</name>
    <dbReference type="NCBI Taxonomy" id="42838"/>
    <lineage>
        <taxon>Bacteria</taxon>
        <taxon>Bacillati</taxon>
        <taxon>Bacillota</taxon>
        <taxon>Clostridia</taxon>
        <taxon>Thermoanaerobacterales</taxon>
        <taxon>Thermoanaerobacteraceae</taxon>
        <taxon>Ammonifex</taxon>
    </lineage>
</organism>
<name>A0A7C2E1T5_9THEO</name>
<keyword evidence="2 8" id="KW-0547">Nucleotide-binding</keyword>
<dbReference type="InterPro" id="IPR005144">
    <property type="entry name" value="ATP-cone_dom"/>
</dbReference>
<keyword evidence="8" id="KW-0479">Metal-binding</keyword>
<protein>
    <recommendedName>
        <fullName evidence="8">Transcriptional repressor NrdR</fullName>
    </recommendedName>
</protein>
<keyword evidence="1 8" id="KW-0678">Repressor</keyword>
<evidence type="ECO:0000256" key="1">
    <source>
        <dbReference type="ARBA" id="ARBA00022491"/>
    </source>
</evidence>
<comment type="function">
    <text evidence="8">Negatively regulates transcription of bacterial ribonucleotide reductase nrd genes and operons by binding to NrdR-boxes.</text>
</comment>
<dbReference type="InterPro" id="IPR055173">
    <property type="entry name" value="NrdR-like_N"/>
</dbReference>
<evidence type="ECO:0000313" key="10">
    <source>
        <dbReference type="EMBL" id="HEL65226.1"/>
    </source>
</evidence>
<dbReference type="PROSITE" id="PS51161">
    <property type="entry name" value="ATP_CONE"/>
    <property type="match status" value="1"/>
</dbReference>
<feature type="zinc finger region" evidence="8">
    <location>
        <begin position="3"/>
        <end position="34"/>
    </location>
</feature>
<keyword evidence="8" id="KW-0863">Zinc-finger</keyword>
<evidence type="ECO:0000256" key="4">
    <source>
        <dbReference type="ARBA" id="ARBA00022840"/>
    </source>
</evidence>